<dbReference type="GO" id="GO:0006281">
    <property type="term" value="P:DNA repair"/>
    <property type="evidence" value="ECO:0007669"/>
    <property type="project" value="InterPro"/>
</dbReference>
<dbReference type="OrthoDB" id="625722at2"/>
<evidence type="ECO:0000256" key="1">
    <source>
        <dbReference type="ARBA" id="ARBA00010945"/>
    </source>
</evidence>
<feature type="domain" description="UmuC" evidence="3">
    <location>
        <begin position="22"/>
        <end position="73"/>
    </location>
</feature>
<dbReference type="AlphaFoldDB" id="A0A1T5EHM5"/>
<proteinExistence type="inferred from homology"/>
<dbReference type="PANTHER" id="PTHR35369:SF2">
    <property type="entry name" value="BLR3025 PROTEIN"/>
    <property type="match status" value="1"/>
</dbReference>
<dbReference type="STRING" id="572036.SAMN05661099_3013"/>
<organism evidence="4 5">
    <name type="scientific">Daejeonella lutea</name>
    <dbReference type="NCBI Taxonomy" id="572036"/>
    <lineage>
        <taxon>Bacteria</taxon>
        <taxon>Pseudomonadati</taxon>
        <taxon>Bacteroidota</taxon>
        <taxon>Sphingobacteriia</taxon>
        <taxon>Sphingobacteriales</taxon>
        <taxon>Sphingobacteriaceae</taxon>
        <taxon>Daejeonella</taxon>
    </lineage>
</organism>
<protein>
    <submittedName>
        <fullName evidence="4">Protein ImuB</fullName>
    </submittedName>
</protein>
<dbReference type="EMBL" id="FUYR01000003">
    <property type="protein sequence ID" value="SKB83329.1"/>
    <property type="molecule type" value="Genomic_DNA"/>
</dbReference>
<dbReference type="InterPro" id="IPR050356">
    <property type="entry name" value="SulA_CellDiv_inhibitor"/>
</dbReference>
<gene>
    <name evidence="4" type="ORF">SAMN05661099_3013</name>
</gene>
<dbReference type="PANTHER" id="PTHR35369">
    <property type="entry name" value="BLR3025 PROTEIN-RELATED"/>
    <property type="match status" value="1"/>
</dbReference>
<dbReference type="PROSITE" id="PS50173">
    <property type="entry name" value="UMUC"/>
    <property type="match status" value="1"/>
</dbReference>
<dbReference type="InterPro" id="IPR001126">
    <property type="entry name" value="UmuC"/>
</dbReference>
<name>A0A1T5EHM5_9SPHI</name>
<dbReference type="InterPro" id="IPR043502">
    <property type="entry name" value="DNA/RNA_pol_sf"/>
</dbReference>
<dbReference type="SUPFAM" id="SSF56672">
    <property type="entry name" value="DNA/RNA polymerases"/>
    <property type="match status" value="1"/>
</dbReference>
<dbReference type="Gene3D" id="3.30.70.270">
    <property type="match status" value="1"/>
</dbReference>
<keyword evidence="5" id="KW-1185">Reference proteome</keyword>
<evidence type="ECO:0000256" key="2">
    <source>
        <dbReference type="ARBA" id="ARBA00022763"/>
    </source>
</evidence>
<dbReference type="Pfam" id="PF00817">
    <property type="entry name" value="IMS"/>
    <property type="match status" value="1"/>
</dbReference>
<sequence>MSKRFVAIWFRHLLTDWLALRRPDLRNLPFVIAIKDHGRLLITATNNLAETEGIYPGMLAADAKALVPSLEIIDDIPGKGNKLLKGIGEWCIRYTPIIIMDPSDGLILDISGCAHLWGGEHAYLQEIISRLKGNGYDVRAAIADTIGTAWAVARFGKINPIIGFNQQAEALLSLPPAALRLESSVLERLQKLGLKTISSFMTMPRSVLRRRFGEGILLRLDQALGNEDEFYTSLLPVKPYEERLPSLEPIRTAVGIEIAVQKLLEMLCKRLQQEGKGIRTAVFKGYRIDGKVVQMAIGTNLASHNIQHLYKLFELKISTLEPALGIELFTLEASKVEDIPPHQEALWTGKPGLEDGSLAELLDRLAGKVGAETIHRYLPDEHYWPERSIKTSCSIKDKPSIRWRTDKPRPVQLLAQPEKIDVTAPIPDYPPMLFRYKEKVHHVKKADGPERIEREWWLDAGQHRDYYHVEDQNGQRYWLFRSGHYNEDGANEWFIHGFFA</sequence>
<dbReference type="CDD" id="cd03468">
    <property type="entry name" value="PolY_like"/>
    <property type="match status" value="1"/>
</dbReference>
<dbReference type="Gene3D" id="3.40.1170.60">
    <property type="match status" value="1"/>
</dbReference>
<evidence type="ECO:0000313" key="5">
    <source>
        <dbReference type="Proteomes" id="UP000189981"/>
    </source>
</evidence>
<comment type="similarity">
    <text evidence="1">Belongs to the DNA polymerase type-Y family.</text>
</comment>
<keyword evidence="2" id="KW-0227">DNA damage</keyword>
<accession>A0A1T5EHM5</accession>
<dbReference type="RefSeq" id="WP_079703521.1">
    <property type="nucleotide sequence ID" value="NZ_FUYR01000003.1"/>
</dbReference>
<dbReference type="InterPro" id="IPR043128">
    <property type="entry name" value="Rev_trsase/Diguanyl_cyclase"/>
</dbReference>
<dbReference type="Proteomes" id="UP000189981">
    <property type="component" value="Unassembled WGS sequence"/>
</dbReference>
<reference evidence="5" key="1">
    <citation type="submission" date="2017-02" db="EMBL/GenBank/DDBJ databases">
        <authorList>
            <person name="Varghese N."/>
            <person name="Submissions S."/>
        </authorList>
    </citation>
    <scope>NUCLEOTIDE SEQUENCE [LARGE SCALE GENOMIC DNA]</scope>
    <source>
        <strain evidence="5">DSM 22385</strain>
    </source>
</reference>
<evidence type="ECO:0000259" key="3">
    <source>
        <dbReference type="PROSITE" id="PS50173"/>
    </source>
</evidence>
<evidence type="ECO:0000313" key="4">
    <source>
        <dbReference type="EMBL" id="SKB83329.1"/>
    </source>
</evidence>